<dbReference type="Proteomes" id="UP000284706">
    <property type="component" value="Unassembled WGS sequence"/>
</dbReference>
<evidence type="ECO:0000313" key="8">
    <source>
        <dbReference type="Proteomes" id="UP000284706"/>
    </source>
</evidence>
<keyword evidence="3 5" id="KW-0342">GTP-binding</keyword>
<keyword evidence="6" id="KW-0460">Magnesium</keyword>
<dbReference type="GO" id="GO:0046872">
    <property type="term" value="F:metal ion binding"/>
    <property type="evidence" value="ECO:0007669"/>
    <property type="project" value="UniProtKB-KW"/>
</dbReference>
<dbReference type="FunFam" id="3.40.50.300:FF:000720">
    <property type="entry name" value="Guanine nucleotide-binding protein G(k) subunit alpha"/>
    <property type="match status" value="1"/>
</dbReference>
<dbReference type="GO" id="GO:0031683">
    <property type="term" value="F:G-protein beta/gamma-subunit complex binding"/>
    <property type="evidence" value="ECO:0007669"/>
    <property type="project" value="InterPro"/>
</dbReference>
<dbReference type="OrthoDB" id="5817230at2759"/>
<evidence type="ECO:0000256" key="3">
    <source>
        <dbReference type="ARBA" id="ARBA00023134"/>
    </source>
</evidence>
<sequence>MEEPSVQLYLDLDIAANESSWPNQSALLGQMKLLHEGGCDAIERDSYREVVFSNTIHAMNNGRTILRVLPKLGLTLNEQNQPLCTFVLSLPSNANYPTLPQDIADALLSLWHDDAVQEANRRSGEFHWDEPSNHFFNSIERLISRGYVPTDQDIVRARTLSPGINETTFKVGEMSYSVIDVGRQASERRKWIHCFANVKALLFVVDIAAYDEKLDVGGNVKTRMQESLTLFYSVCNSRWFTNSSIILLLNNVDRFAEKLPQSPLENYFPDYTGGNNYDAACDFILQRYLSFNEAPEKRPVYAHYTSLHDQQQVKFVLSAMLDILTQEISSQKRLI</sequence>
<evidence type="ECO:0000256" key="1">
    <source>
        <dbReference type="ARBA" id="ARBA00022723"/>
    </source>
</evidence>
<feature type="binding site" evidence="6">
    <location>
        <position position="161"/>
    </location>
    <ligand>
        <name>Mg(2+)</name>
        <dbReference type="ChEBI" id="CHEBI:18420"/>
    </ligand>
</feature>
<dbReference type="GO" id="GO:0005834">
    <property type="term" value="C:heterotrimeric G-protein complex"/>
    <property type="evidence" value="ECO:0007669"/>
    <property type="project" value="InterPro"/>
</dbReference>
<keyword evidence="4" id="KW-0807">Transducer</keyword>
<dbReference type="GO" id="GO:0003924">
    <property type="term" value="F:GTPase activity"/>
    <property type="evidence" value="ECO:0007669"/>
    <property type="project" value="InterPro"/>
</dbReference>
<keyword evidence="1 6" id="KW-0479">Metal-binding</keyword>
<proteinExistence type="predicted"/>
<evidence type="ECO:0000313" key="7">
    <source>
        <dbReference type="EMBL" id="PPQ83373.1"/>
    </source>
</evidence>
<dbReference type="PRINTS" id="PR01241">
    <property type="entry name" value="GPROTEINAFNG"/>
</dbReference>
<feature type="binding site" evidence="6">
    <location>
        <position position="25"/>
    </location>
    <ligand>
        <name>Mg(2+)</name>
        <dbReference type="ChEBI" id="CHEBI:18420"/>
    </ligand>
</feature>
<dbReference type="SUPFAM" id="SSF47895">
    <property type="entry name" value="Transducin (alpha subunit), insertion domain"/>
    <property type="match status" value="1"/>
</dbReference>
<dbReference type="PRINTS" id="PR00318">
    <property type="entry name" value="GPROTEINA"/>
</dbReference>
<dbReference type="SUPFAM" id="SSF52540">
    <property type="entry name" value="P-loop containing nucleoside triphosphate hydrolases"/>
    <property type="match status" value="1"/>
</dbReference>
<dbReference type="SMART" id="SM00275">
    <property type="entry name" value="G_alpha"/>
    <property type="match status" value="1"/>
</dbReference>
<dbReference type="EMBL" id="NHYE01004627">
    <property type="protein sequence ID" value="PPQ83373.1"/>
    <property type="molecule type" value="Genomic_DNA"/>
</dbReference>
<dbReference type="Gene3D" id="3.40.50.300">
    <property type="entry name" value="P-loop containing nucleotide triphosphate hydrolases"/>
    <property type="match status" value="1"/>
</dbReference>
<reference evidence="7 8" key="1">
    <citation type="journal article" date="2018" name="Evol. Lett.">
        <title>Horizontal gene cluster transfer increased hallucinogenic mushroom diversity.</title>
        <authorList>
            <person name="Reynolds H.T."/>
            <person name="Vijayakumar V."/>
            <person name="Gluck-Thaler E."/>
            <person name="Korotkin H.B."/>
            <person name="Matheny P.B."/>
            <person name="Slot J.C."/>
        </authorList>
    </citation>
    <scope>NUCLEOTIDE SEQUENCE [LARGE SCALE GENOMIC DNA]</scope>
    <source>
        <strain evidence="7 8">SRW20</strain>
    </source>
</reference>
<dbReference type="InParanoid" id="A0A409WXY3"/>
<dbReference type="InterPro" id="IPR002975">
    <property type="entry name" value="Fungi_Gprotein_alpha"/>
</dbReference>
<dbReference type="FunCoup" id="A0A409WXY3">
    <property type="interactions" value="89"/>
</dbReference>
<dbReference type="GO" id="GO:0007188">
    <property type="term" value="P:adenylate cyclase-modulating G protein-coupled receptor signaling pathway"/>
    <property type="evidence" value="ECO:0007669"/>
    <property type="project" value="TreeGrafter"/>
</dbReference>
<evidence type="ECO:0000256" key="5">
    <source>
        <dbReference type="PIRSR" id="PIRSR601019-1"/>
    </source>
</evidence>
<organism evidence="7 8">
    <name type="scientific">Gymnopilus dilepis</name>
    <dbReference type="NCBI Taxonomy" id="231916"/>
    <lineage>
        <taxon>Eukaryota</taxon>
        <taxon>Fungi</taxon>
        <taxon>Dikarya</taxon>
        <taxon>Basidiomycota</taxon>
        <taxon>Agaricomycotina</taxon>
        <taxon>Agaricomycetes</taxon>
        <taxon>Agaricomycetidae</taxon>
        <taxon>Agaricales</taxon>
        <taxon>Agaricineae</taxon>
        <taxon>Hymenogastraceae</taxon>
        <taxon>Gymnopilus</taxon>
    </lineage>
</organism>
<protein>
    <submittedName>
        <fullName evidence="7">Uncharacterized protein</fullName>
    </submittedName>
</protein>
<keyword evidence="8" id="KW-1185">Reference proteome</keyword>
<dbReference type="InterPro" id="IPR001019">
    <property type="entry name" value="Gprotein_alpha_su"/>
</dbReference>
<dbReference type="InterPro" id="IPR011025">
    <property type="entry name" value="GproteinA_insert"/>
</dbReference>
<dbReference type="GO" id="GO:0005737">
    <property type="term" value="C:cytoplasm"/>
    <property type="evidence" value="ECO:0007669"/>
    <property type="project" value="TreeGrafter"/>
</dbReference>
<dbReference type="GO" id="GO:0001664">
    <property type="term" value="F:G protein-coupled receptor binding"/>
    <property type="evidence" value="ECO:0007669"/>
    <property type="project" value="InterPro"/>
</dbReference>
<accession>A0A409WXY3</accession>
<dbReference type="CDD" id="cd00066">
    <property type="entry name" value="G-alpha"/>
    <property type="match status" value="1"/>
</dbReference>
<dbReference type="InterPro" id="IPR027417">
    <property type="entry name" value="P-loop_NTPase"/>
</dbReference>
<comment type="caution">
    <text evidence="7">The sequence shown here is derived from an EMBL/GenBank/DDBJ whole genome shotgun (WGS) entry which is preliminary data.</text>
</comment>
<dbReference type="GO" id="GO:0005525">
    <property type="term" value="F:GTP binding"/>
    <property type="evidence" value="ECO:0007669"/>
    <property type="project" value="UniProtKB-KW"/>
</dbReference>
<dbReference type="PANTHER" id="PTHR10218:SF302">
    <property type="entry name" value="GUANINE NUCLEOTIDE-BINDING PROTEIN ALPHA-5 SUBUNIT"/>
    <property type="match status" value="1"/>
</dbReference>
<dbReference type="Gene3D" id="1.10.400.10">
    <property type="entry name" value="GI Alpha 1, domain 2-like"/>
    <property type="match status" value="1"/>
</dbReference>
<gene>
    <name evidence="7" type="ORF">CVT26_012672</name>
</gene>
<evidence type="ECO:0000256" key="2">
    <source>
        <dbReference type="ARBA" id="ARBA00022741"/>
    </source>
</evidence>
<dbReference type="PROSITE" id="PS51882">
    <property type="entry name" value="G_ALPHA"/>
    <property type="match status" value="1"/>
</dbReference>
<dbReference type="STRING" id="231916.A0A409WXY3"/>
<feature type="binding site" evidence="5">
    <location>
        <begin position="250"/>
        <end position="253"/>
    </location>
    <ligand>
        <name>GTP</name>
        <dbReference type="ChEBI" id="CHEBI:37565"/>
    </ligand>
</feature>
<dbReference type="AlphaFoldDB" id="A0A409WXY3"/>
<dbReference type="Pfam" id="PF00503">
    <property type="entry name" value="G-alpha"/>
    <property type="match status" value="1"/>
</dbReference>
<feature type="binding site" evidence="5">
    <location>
        <begin position="180"/>
        <end position="184"/>
    </location>
    <ligand>
        <name>GTP</name>
        <dbReference type="ChEBI" id="CHEBI:37565"/>
    </ligand>
</feature>
<dbReference type="PANTHER" id="PTHR10218">
    <property type="entry name" value="GTP-BINDING PROTEIN ALPHA SUBUNIT"/>
    <property type="match status" value="1"/>
</dbReference>
<keyword evidence="2 5" id="KW-0547">Nucleotide-binding</keyword>
<evidence type="ECO:0000256" key="6">
    <source>
        <dbReference type="PIRSR" id="PIRSR601019-2"/>
    </source>
</evidence>
<name>A0A409WXY3_9AGAR</name>
<evidence type="ECO:0000256" key="4">
    <source>
        <dbReference type="ARBA" id="ARBA00023224"/>
    </source>
</evidence>